<proteinExistence type="predicted"/>
<organism evidence="2 3">
    <name type="scientific">Rhizobium sophoriradicis</name>
    <dbReference type="NCBI Taxonomy" id="1535245"/>
    <lineage>
        <taxon>Bacteria</taxon>
        <taxon>Pseudomonadati</taxon>
        <taxon>Pseudomonadota</taxon>
        <taxon>Alphaproteobacteria</taxon>
        <taxon>Hyphomicrobiales</taxon>
        <taxon>Rhizobiaceae</taxon>
        <taxon>Rhizobium/Agrobacterium group</taxon>
        <taxon>Rhizobium</taxon>
    </lineage>
</organism>
<feature type="domain" description="Glycosyltransferase 2-like" evidence="1">
    <location>
        <begin position="8"/>
        <end position="132"/>
    </location>
</feature>
<name>A0A2A5KXS1_9HYPH</name>
<dbReference type="Pfam" id="PF00535">
    <property type="entry name" value="Glycos_transf_2"/>
    <property type="match status" value="1"/>
</dbReference>
<sequence>MTGIKITVLFSTYNGARTLPRMLDALCACTLPPGRWKIVAVDNNSTDDTAKILDSYKDRLPLEVYFEQKQGKESALALGFRHLEGDLVVLTDDDVIPDPDWLDQFIRLSEEQPEFSIFGGLILPEWESPPRFPWLLKDNRAAILYALNESLEEGPTLAGYIFGPNSAFRRAIIGSGYVVHDNLGPNASVKQYPMGQDTAFAMRLEGAGAKAYHSRRPKVRHIIKSTYVEEDWAIARAERYGMGMVVLRSALFDRKRKIAGVPASTALLWLAMAPVCSLFRRLPSGETRFRLLWKQSLRQGILHQFIKQRGARAHASELGVRAGG</sequence>
<dbReference type="AlphaFoldDB" id="A0A2A5KXS1"/>
<reference evidence="2 3" key="1">
    <citation type="submission" date="2017-09" db="EMBL/GenBank/DDBJ databases">
        <title>Comparative genomics of rhizobia isolated from Phaseolus vulgaris in China.</title>
        <authorList>
            <person name="Tong W."/>
        </authorList>
    </citation>
    <scope>NUCLEOTIDE SEQUENCE [LARGE SCALE GENOMIC DNA]</scope>
    <source>
        <strain evidence="2 3">L101</strain>
    </source>
</reference>
<dbReference type="InterPro" id="IPR050834">
    <property type="entry name" value="Glycosyltransf_2"/>
</dbReference>
<dbReference type="InterPro" id="IPR029044">
    <property type="entry name" value="Nucleotide-diphossugar_trans"/>
</dbReference>
<keyword evidence="2" id="KW-0808">Transferase</keyword>
<keyword evidence="3" id="KW-1185">Reference proteome</keyword>
<dbReference type="Gene3D" id="3.90.550.10">
    <property type="entry name" value="Spore Coat Polysaccharide Biosynthesis Protein SpsA, Chain A"/>
    <property type="match status" value="1"/>
</dbReference>
<dbReference type="PANTHER" id="PTHR43685:SF2">
    <property type="entry name" value="GLYCOSYLTRANSFERASE 2-LIKE DOMAIN-CONTAINING PROTEIN"/>
    <property type="match status" value="1"/>
</dbReference>
<dbReference type="CDD" id="cd00761">
    <property type="entry name" value="Glyco_tranf_GTA_type"/>
    <property type="match status" value="1"/>
</dbReference>
<comment type="caution">
    <text evidence="2">The sequence shown here is derived from an EMBL/GenBank/DDBJ whole genome shotgun (WGS) entry which is preliminary data.</text>
</comment>
<dbReference type="InterPro" id="IPR001173">
    <property type="entry name" value="Glyco_trans_2-like"/>
</dbReference>
<evidence type="ECO:0000259" key="1">
    <source>
        <dbReference type="Pfam" id="PF00535"/>
    </source>
</evidence>
<dbReference type="GO" id="GO:0016740">
    <property type="term" value="F:transferase activity"/>
    <property type="evidence" value="ECO:0007669"/>
    <property type="project" value="UniProtKB-KW"/>
</dbReference>
<evidence type="ECO:0000313" key="3">
    <source>
        <dbReference type="Proteomes" id="UP000218807"/>
    </source>
</evidence>
<gene>
    <name evidence="2" type="ORF">CPT34_05605</name>
</gene>
<dbReference type="EMBL" id="NXDM01000004">
    <property type="protein sequence ID" value="PCK81848.1"/>
    <property type="molecule type" value="Genomic_DNA"/>
</dbReference>
<dbReference type="Proteomes" id="UP000218807">
    <property type="component" value="Unassembled WGS sequence"/>
</dbReference>
<dbReference type="RefSeq" id="WP_077989918.1">
    <property type="nucleotide sequence ID" value="NZ_CP104152.1"/>
</dbReference>
<evidence type="ECO:0000313" key="2">
    <source>
        <dbReference type="EMBL" id="PCK81848.1"/>
    </source>
</evidence>
<protein>
    <submittedName>
        <fullName evidence="2">Glycosyltransferase family 2 protein</fullName>
    </submittedName>
</protein>
<dbReference type="SUPFAM" id="SSF53448">
    <property type="entry name" value="Nucleotide-diphospho-sugar transferases"/>
    <property type="match status" value="1"/>
</dbReference>
<dbReference type="PANTHER" id="PTHR43685">
    <property type="entry name" value="GLYCOSYLTRANSFERASE"/>
    <property type="match status" value="1"/>
</dbReference>
<accession>A0A2A5KXS1</accession>